<evidence type="ECO:0000256" key="4">
    <source>
        <dbReference type="PROSITE-ProRule" id="PRU00134"/>
    </source>
</evidence>
<dbReference type="PROSITE" id="PS50865">
    <property type="entry name" value="ZF_MYND_2"/>
    <property type="match status" value="1"/>
</dbReference>
<keyword evidence="1" id="KW-0479">Metal-binding</keyword>
<dbReference type="InParanoid" id="S8E4E2"/>
<name>S8E4E2_FOMSC</name>
<feature type="non-terminal residue" evidence="6">
    <location>
        <position position="1"/>
    </location>
</feature>
<protein>
    <recommendedName>
        <fullName evidence="5">MYND-type domain-containing protein</fullName>
    </recommendedName>
</protein>
<proteinExistence type="predicted"/>
<dbReference type="eggNOG" id="ENOG502SF44">
    <property type="taxonomic scope" value="Eukaryota"/>
</dbReference>
<keyword evidence="2 4" id="KW-0863">Zinc-finger</keyword>
<dbReference type="Pfam" id="PF01753">
    <property type="entry name" value="zf-MYND"/>
    <property type="match status" value="1"/>
</dbReference>
<dbReference type="SUPFAM" id="SSF144232">
    <property type="entry name" value="HIT/MYND zinc finger-like"/>
    <property type="match status" value="1"/>
</dbReference>
<keyword evidence="3" id="KW-0862">Zinc</keyword>
<dbReference type="OrthoDB" id="4851849at2759"/>
<dbReference type="HOGENOM" id="CLU_027660_0_0_1"/>
<evidence type="ECO:0000256" key="1">
    <source>
        <dbReference type="ARBA" id="ARBA00022723"/>
    </source>
</evidence>
<sequence>LAAARRRSVEEAIFITNRWNPDINQCIVLAADAVEVILTFLPESDIPVVANRVTAFYPATQWAEIALVGLHQFGPEFEDPRISQRILDKWDRIFKWTAFMFFARVQALDKSDKRRAEAIRLISLALYSLCARRGPLYDKIASTPTCIELAMRLWLEEDQAALGEDSSTTAFLLHTMLTRPEHLNRALTTVDGKADAITKIAMVRLKRVLDARPLNPTNLTAHFSAMDAFSRIVPHPLRFAFLGENALWYATRALGPISTNLAKTTHDPSFIHAMMSAILIPYNHMDSPNSFIWVSQAVGAGLLTYFADCSPYFPGLEPNVLEFARHLIHRLCPHTVYRSVLEAMEPSMKRMYEGSKRKKIMDSPTKDTWLVLEGLYNERVAYLNHSRPVDGELRVCDNIKCQRRADKEEVRRCAACLTTFYCSKECQAIAWKEGNHKEMCELKQRERMEGKPEKISRRDIKFFYCCATLGARRNIASLIDEANRKYPDKPFHRLIIEVDFSDIPTAYNLHSVEEYDFDRCTMNNPPTQARVEAMIEKVQKHPETLTLVATTVYVG</sequence>
<reference evidence="6 7" key="1">
    <citation type="journal article" date="2012" name="Science">
        <title>The Paleozoic origin of enzymatic lignin decomposition reconstructed from 31 fungal genomes.</title>
        <authorList>
            <person name="Floudas D."/>
            <person name="Binder M."/>
            <person name="Riley R."/>
            <person name="Barry K."/>
            <person name="Blanchette R.A."/>
            <person name="Henrissat B."/>
            <person name="Martinez A.T."/>
            <person name="Otillar R."/>
            <person name="Spatafora J.W."/>
            <person name="Yadav J.S."/>
            <person name="Aerts A."/>
            <person name="Benoit I."/>
            <person name="Boyd A."/>
            <person name="Carlson A."/>
            <person name="Copeland A."/>
            <person name="Coutinho P.M."/>
            <person name="de Vries R.P."/>
            <person name="Ferreira P."/>
            <person name="Findley K."/>
            <person name="Foster B."/>
            <person name="Gaskell J."/>
            <person name="Glotzer D."/>
            <person name="Gorecki P."/>
            <person name="Heitman J."/>
            <person name="Hesse C."/>
            <person name="Hori C."/>
            <person name="Igarashi K."/>
            <person name="Jurgens J.A."/>
            <person name="Kallen N."/>
            <person name="Kersten P."/>
            <person name="Kohler A."/>
            <person name="Kuees U."/>
            <person name="Kumar T.K.A."/>
            <person name="Kuo A."/>
            <person name="LaButti K."/>
            <person name="Larrondo L.F."/>
            <person name="Lindquist E."/>
            <person name="Ling A."/>
            <person name="Lombard V."/>
            <person name="Lucas S."/>
            <person name="Lundell T."/>
            <person name="Martin R."/>
            <person name="McLaughlin D.J."/>
            <person name="Morgenstern I."/>
            <person name="Morin E."/>
            <person name="Murat C."/>
            <person name="Nagy L.G."/>
            <person name="Nolan M."/>
            <person name="Ohm R.A."/>
            <person name="Patyshakuliyeva A."/>
            <person name="Rokas A."/>
            <person name="Ruiz-Duenas F.J."/>
            <person name="Sabat G."/>
            <person name="Salamov A."/>
            <person name="Samejima M."/>
            <person name="Schmutz J."/>
            <person name="Slot J.C."/>
            <person name="St John F."/>
            <person name="Stenlid J."/>
            <person name="Sun H."/>
            <person name="Sun S."/>
            <person name="Syed K."/>
            <person name="Tsang A."/>
            <person name="Wiebenga A."/>
            <person name="Young D."/>
            <person name="Pisabarro A."/>
            <person name="Eastwood D.C."/>
            <person name="Martin F."/>
            <person name="Cullen D."/>
            <person name="Grigoriev I.V."/>
            <person name="Hibbett D.S."/>
        </authorList>
    </citation>
    <scope>NUCLEOTIDE SEQUENCE</scope>
    <source>
        <strain evidence="7">FP-58527</strain>
    </source>
</reference>
<dbReference type="Gene3D" id="6.10.140.2220">
    <property type="match status" value="1"/>
</dbReference>
<dbReference type="STRING" id="743788.S8E4E2"/>
<dbReference type="Proteomes" id="UP000015241">
    <property type="component" value="Unassembled WGS sequence"/>
</dbReference>
<feature type="non-terminal residue" evidence="6">
    <location>
        <position position="555"/>
    </location>
</feature>
<evidence type="ECO:0000313" key="6">
    <source>
        <dbReference type="EMBL" id="EPS99627.1"/>
    </source>
</evidence>
<dbReference type="AlphaFoldDB" id="S8E4E2"/>
<accession>S8E4E2</accession>
<evidence type="ECO:0000313" key="7">
    <source>
        <dbReference type="Proteomes" id="UP000015241"/>
    </source>
</evidence>
<organism evidence="6 7">
    <name type="scientific">Fomitopsis schrenkii</name>
    <name type="common">Brown rot fungus</name>
    <dbReference type="NCBI Taxonomy" id="2126942"/>
    <lineage>
        <taxon>Eukaryota</taxon>
        <taxon>Fungi</taxon>
        <taxon>Dikarya</taxon>
        <taxon>Basidiomycota</taxon>
        <taxon>Agaricomycotina</taxon>
        <taxon>Agaricomycetes</taxon>
        <taxon>Polyporales</taxon>
        <taxon>Fomitopsis</taxon>
    </lineage>
</organism>
<evidence type="ECO:0000259" key="5">
    <source>
        <dbReference type="PROSITE" id="PS50865"/>
    </source>
</evidence>
<evidence type="ECO:0000256" key="2">
    <source>
        <dbReference type="ARBA" id="ARBA00022771"/>
    </source>
</evidence>
<dbReference type="EMBL" id="KE504155">
    <property type="protein sequence ID" value="EPS99627.1"/>
    <property type="molecule type" value="Genomic_DNA"/>
</dbReference>
<gene>
    <name evidence="6" type="ORF">FOMPIDRAFT_1109036</name>
</gene>
<dbReference type="GO" id="GO:0008270">
    <property type="term" value="F:zinc ion binding"/>
    <property type="evidence" value="ECO:0007669"/>
    <property type="project" value="UniProtKB-KW"/>
</dbReference>
<dbReference type="InterPro" id="IPR002893">
    <property type="entry name" value="Znf_MYND"/>
</dbReference>
<keyword evidence="7" id="KW-1185">Reference proteome</keyword>
<evidence type="ECO:0000256" key="3">
    <source>
        <dbReference type="ARBA" id="ARBA00022833"/>
    </source>
</evidence>
<feature type="domain" description="MYND-type" evidence="5">
    <location>
        <begin position="398"/>
        <end position="440"/>
    </location>
</feature>